<dbReference type="RefSeq" id="WP_151664242.1">
    <property type="nucleotide sequence ID" value="NZ_CP103345.1"/>
</dbReference>
<evidence type="ECO:0000313" key="1">
    <source>
        <dbReference type="EMBL" id="KAB2763066.1"/>
    </source>
</evidence>
<dbReference type="EMBL" id="WBWS01000028">
    <property type="protein sequence ID" value="KAB2763066.1"/>
    <property type="molecule type" value="Genomic_DNA"/>
</dbReference>
<accession>A0A6L3Z1B7</accession>
<comment type="caution">
    <text evidence="1">The sequence shown here is derived from an EMBL/GenBank/DDBJ whole genome shotgun (WGS) entry which is preliminary data.</text>
</comment>
<dbReference type="AlphaFoldDB" id="A0A6L3Z1B7"/>
<name>A0A6L3Z1B7_BRUAN</name>
<sequence>MMMTDPQYLKTSYDDDPLMYGFFIGCLRWALGEKRVMAEYRKQTGDAFSPATTAEARMIDQATGADIAFLQRFSDWVEENLFGTPDQIFSEDA</sequence>
<gene>
    <name evidence="1" type="ORF">F9L04_21765</name>
</gene>
<evidence type="ECO:0000313" key="2">
    <source>
        <dbReference type="Proteomes" id="UP000481876"/>
    </source>
</evidence>
<protein>
    <submittedName>
        <fullName evidence="1">Uncharacterized protein</fullName>
    </submittedName>
</protein>
<organism evidence="1 2">
    <name type="scientific">Brucella anthropi</name>
    <name type="common">Ochrobactrum anthropi</name>
    <dbReference type="NCBI Taxonomy" id="529"/>
    <lineage>
        <taxon>Bacteria</taxon>
        <taxon>Pseudomonadati</taxon>
        <taxon>Pseudomonadota</taxon>
        <taxon>Alphaproteobacteria</taxon>
        <taxon>Hyphomicrobiales</taxon>
        <taxon>Brucellaceae</taxon>
        <taxon>Brucella/Ochrobactrum group</taxon>
        <taxon>Brucella</taxon>
    </lineage>
</organism>
<proteinExistence type="predicted"/>
<dbReference type="Proteomes" id="UP000481876">
    <property type="component" value="Unassembled WGS sequence"/>
</dbReference>
<reference evidence="1 2" key="1">
    <citation type="submission" date="2019-09" db="EMBL/GenBank/DDBJ databases">
        <title>Taxonomic organization of the family Brucellaceae based on a phylogenomic approach.</title>
        <authorList>
            <person name="Leclercq S."/>
            <person name="Cloeckaert A."/>
            <person name="Zygmunt M.S."/>
        </authorList>
    </citation>
    <scope>NUCLEOTIDE SEQUENCE [LARGE SCALE GENOMIC DNA]</scope>
    <source>
        <strain evidence="1 2">LMG 3313</strain>
    </source>
</reference>